<feature type="transmembrane region" description="Helical" evidence="1">
    <location>
        <begin position="43"/>
        <end position="61"/>
    </location>
</feature>
<feature type="transmembrane region" description="Helical" evidence="1">
    <location>
        <begin position="12"/>
        <end position="31"/>
    </location>
</feature>
<proteinExistence type="predicted"/>
<accession>A0A1J5QLN2</accession>
<protein>
    <submittedName>
        <fullName evidence="2">Uncharacterized protein</fullName>
    </submittedName>
</protein>
<comment type="caution">
    <text evidence="2">The sequence shown here is derived from an EMBL/GenBank/DDBJ whole genome shotgun (WGS) entry which is preliminary data.</text>
</comment>
<reference evidence="2" key="1">
    <citation type="submission" date="2016-10" db="EMBL/GenBank/DDBJ databases">
        <title>Sequence of Gallionella enrichment culture.</title>
        <authorList>
            <person name="Poehlein A."/>
            <person name="Muehling M."/>
            <person name="Daniel R."/>
        </authorList>
    </citation>
    <scope>NUCLEOTIDE SEQUENCE</scope>
</reference>
<organism evidence="2">
    <name type="scientific">mine drainage metagenome</name>
    <dbReference type="NCBI Taxonomy" id="410659"/>
    <lineage>
        <taxon>unclassified sequences</taxon>
        <taxon>metagenomes</taxon>
        <taxon>ecological metagenomes</taxon>
    </lineage>
</organism>
<evidence type="ECO:0000256" key="1">
    <source>
        <dbReference type="SAM" id="Phobius"/>
    </source>
</evidence>
<keyword evidence="1" id="KW-1133">Transmembrane helix</keyword>
<keyword evidence="1" id="KW-0812">Transmembrane</keyword>
<dbReference type="AlphaFoldDB" id="A0A1J5QLN2"/>
<dbReference type="EMBL" id="MLJW01001000">
    <property type="protein sequence ID" value="OIQ80868.1"/>
    <property type="molecule type" value="Genomic_DNA"/>
</dbReference>
<name>A0A1J5QLN2_9ZZZZ</name>
<gene>
    <name evidence="2" type="ORF">GALL_373650</name>
</gene>
<keyword evidence="1" id="KW-0472">Membrane</keyword>
<evidence type="ECO:0000313" key="2">
    <source>
        <dbReference type="EMBL" id="OIQ80868.1"/>
    </source>
</evidence>
<sequence>MDAWVSHSNPARQTALALGCLVVGLVLVIGFRHFEGWSTRNDTAGFLLGLLLLVIGVWAFLASGRQTVVVDPRTRRIGVEDTNRFGSKKRSIPFDDITHVGIGYLGKASNFVTFYYLVLTLKNGEEYPLFAPGRFFEGGADRSVVESWQQRLEQYLDRPDH</sequence>